<sequence length="151" mass="15961">MDVRSALVPCAVLGRVTVFVLCAWLLTAGLGGYLASVWIRHGGLRQRTPGVTRLPLWLVVGHVVLAVAGLVCWTAYLAGAVRGTAWAACAVVLVVAAFGFMMLLRWLPSSGRHSRGARTAERHFPLTAVVAHGTSAGATVLLVVLVVLRRA</sequence>
<reference evidence="2 3" key="1">
    <citation type="journal article" date="2019" name="Int. J. Syst. Evol. Microbiol.">
        <title>The Global Catalogue of Microorganisms (GCM) 10K type strain sequencing project: providing services to taxonomists for standard genome sequencing and annotation.</title>
        <authorList>
            <consortium name="The Broad Institute Genomics Platform"/>
            <consortium name="The Broad Institute Genome Sequencing Center for Infectious Disease"/>
            <person name="Wu L."/>
            <person name="Ma J."/>
        </authorList>
    </citation>
    <scope>NUCLEOTIDE SEQUENCE [LARGE SCALE GENOMIC DNA]</scope>
    <source>
        <strain evidence="2 3">JCM 4395</strain>
    </source>
</reference>
<keyword evidence="1" id="KW-1133">Transmembrane helix</keyword>
<feature type="transmembrane region" description="Helical" evidence="1">
    <location>
        <begin position="56"/>
        <end position="78"/>
    </location>
</feature>
<dbReference type="Proteomes" id="UP001501777">
    <property type="component" value="Unassembled WGS sequence"/>
</dbReference>
<evidence type="ECO:0000313" key="2">
    <source>
        <dbReference type="EMBL" id="GAA2495628.1"/>
    </source>
</evidence>
<dbReference type="EMBL" id="BAAASG010000009">
    <property type="protein sequence ID" value="GAA2495628.1"/>
    <property type="molecule type" value="Genomic_DNA"/>
</dbReference>
<evidence type="ECO:0000256" key="1">
    <source>
        <dbReference type="SAM" id="Phobius"/>
    </source>
</evidence>
<keyword evidence="1" id="KW-0812">Transmembrane</keyword>
<accession>A0ABN3M592</accession>
<gene>
    <name evidence="2" type="ORF">GCM10010276_40270</name>
</gene>
<evidence type="ECO:0008006" key="4">
    <source>
        <dbReference type="Google" id="ProtNLM"/>
    </source>
</evidence>
<organism evidence="2 3">
    <name type="scientific">Streptomyces longisporus</name>
    <dbReference type="NCBI Taxonomy" id="1948"/>
    <lineage>
        <taxon>Bacteria</taxon>
        <taxon>Bacillati</taxon>
        <taxon>Actinomycetota</taxon>
        <taxon>Actinomycetes</taxon>
        <taxon>Kitasatosporales</taxon>
        <taxon>Streptomycetaceae</taxon>
        <taxon>Streptomyces</taxon>
    </lineage>
</organism>
<feature type="transmembrane region" description="Helical" evidence="1">
    <location>
        <begin position="124"/>
        <end position="148"/>
    </location>
</feature>
<keyword evidence="1" id="KW-0472">Membrane</keyword>
<evidence type="ECO:0000313" key="3">
    <source>
        <dbReference type="Proteomes" id="UP001501777"/>
    </source>
</evidence>
<feature type="transmembrane region" description="Helical" evidence="1">
    <location>
        <begin position="12"/>
        <end position="35"/>
    </location>
</feature>
<comment type="caution">
    <text evidence="2">The sequence shown here is derived from an EMBL/GenBank/DDBJ whole genome shotgun (WGS) entry which is preliminary data.</text>
</comment>
<feature type="transmembrane region" description="Helical" evidence="1">
    <location>
        <begin position="84"/>
        <end position="104"/>
    </location>
</feature>
<name>A0ABN3M592_STRLO</name>
<protein>
    <recommendedName>
        <fullName evidence="4">Integral membrane protein</fullName>
    </recommendedName>
</protein>
<proteinExistence type="predicted"/>
<keyword evidence="3" id="KW-1185">Reference proteome</keyword>